<reference evidence="2" key="1">
    <citation type="journal article" date="2015" name="Nature">
        <title>Complex archaea that bridge the gap between prokaryotes and eukaryotes.</title>
        <authorList>
            <person name="Spang A."/>
            <person name="Saw J.H."/>
            <person name="Jorgensen S.L."/>
            <person name="Zaremba-Niedzwiedzka K."/>
            <person name="Martijn J."/>
            <person name="Lind A.E."/>
            <person name="van Eijk R."/>
            <person name="Schleper C."/>
            <person name="Guy L."/>
            <person name="Ettema T.J."/>
        </authorList>
    </citation>
    <scope>NUCLEOTIDE SEQUENCE</scope>
</reference>
<gene>
    <name evidence="2" type="ORF">LCGC14_0044610</name>
</gene>
<dbReference type="AlphaFoldDB" id="A0A0F9VTS2"/>
<sequence>MGEVRQGPRIKEAEVNIYEMYILNGDVDFWVMRQTWGKTVARVVHVDELTTPAPYYGTPKVLVDLYDIESGALLKKNERLSCPGTSQYSQVDISTWSPAEALRTVTSTPPDPAFRKRMEAADKRAKQNAARKQKRREESEAKPRYYFASNPRFLNEKDKLFGENFYVRWDPDKKLWWCLQEDTATQASLKEMGCEFQS</sequence>
<evidence type="ECO:0000313" key="2">
    <source>
        <dbReference type="EMBL" id="KKO08521.1"/>
    </source>
</evidence>
<proteinExistence type="predicted"/>
<comment type="caution">
    <text evidence="2">The sequence shown here is derived from an EMBL/GenBank/DDBJ whole genome shotgun (WGS) entry which is preliminary data.</text>
</comment>
<name>A0A0F9VTS2_9ZZZZ</name>
<accession>A0A0F9VTS2</accession>
<protein>
    <recommendedName>
        <fullName evidence="3">DUF5710 domain-containing protein</fullName>
    </recommendedName>
</protein>
<evidence type="ECO:0008006" key="3">
    <source>
        <dbReference type="Google" id="ProtNLM"/>
    </source>
</evidence>
<evidence type="ECO:0000256" key="1">
    <source>
        <dbReference type="SAM" id="MobiDB-lite"/>
    </source>
</evidence>
<organism evidence="2">
    <name type="scientific">marine sediment metagenome</name>
    <dbReference type="NCBI Taxonomy" id="412755"/>
    <lineage>
        <taxon>unclassified sequences</taxon>
        <taxon>metagenomes</taxon>
        <taxon>ecological metagenomes</taxon>
    </lineage>
</organism>
<dbReference type="EMBL" id="LAZR01000009">
    <property type="protein sequence ID" value="KKO08521.1"/>
    <property type="molecule type" value="Genomic_DNA"/>
</dbReference>
<feature type="region of interest" description="Disordered" evidence="1">
    <location>
        <begin position="119"/>
        <end position="141"/>
    </location>
</feature>